<organism evidence="1">
    <name type="scientific">Arundo donax</name>
    <name type="common">Giant reed</name>
    <name type="synonym">Donax arundinaceus</name>
    <dbReference type="NCBI Taxonomy" id="35708"/>
    <lineage>
        <taxon>Eukaryota</taxon>
        <taxon>Viridiplantae</taxon>
        <taxon>Streptophyta</taxon>
        <taxon>Embryophyta</taxon>
        <taxon>Tracheophyta</taxon>
        <taxon>Spermatophyta</taxon>
        <taxon>Magnoliopsida</taxon>
        <taxon>Liliopsida</taxon>
        <taxon>Poales</taxon>
        <taxon>Poaceae</taxon>
        <taxon>PACMAD clade</taxon>
        <taxon>Arundinoideae</taxon>
        <taxon>Arundineae</taxon>
        <taxon>Arundo</taxon>
    </lineage>
</organism>
<reference evidence="1" key="2">
    <citation type="journal article" date="2015" name="Data Brief">
        <title>Shoot transcriptome of the giant reed, Arundo donax.</title>
        <authorList>
            <person name="Barrero R.A."/>
            <person name="Guerrero F.D."/>
            <person name="Moolhuijzen P."/>
            <person name="Goolsby J.A."/>
            <person name="Tidwell J."/>
            <person name="Bellgard S.E."/>
            <person name="Bellgard M.I."/>
        </authorList>
    </citation>
    <scope>NUCLEOTIDE SEQUENCE</scope>
    <source>
        <tissue evidence="1">Shoot tissue taken approximately 20 cm above the soil surface</tissue>
    </source>
</reference>
<dbReference type="EMBL" id="GBRH01176699">
    <property type="protein sequence ID" value="JAE21197.1"/>
    <property type="molecule type" value="Transcribed_RNA"/>
</dbReference>
<sequence>MNTHLFQSFHDDRSLSFQWIGNTHQPHKLTIICYENACFCIQFQVYQETFSFWGNGYAVFNNQSTVSDHNILPVDRALNSFARDCREVFSFKQPPREYLFFSLLNAIL</sequence>
<evidence type="ECO:0000313" key="1">
    <source>
        <dbReference type="EMBL" id="JAE21197.1"/>
    </source>
</evidence>
<reference evidence="1" key="1">
    <citation type="submission" date="2014-09" db="EMBL/GenBank/DDBJ databases">
        <authorList>
            <person name="Magalhaes I.L.F."/>
            <person name="Oliveira U."/>
            <person name="Santos F.R."/>
            <person name="Vidigal T.H.D.A."/>
            <person name="Brescovit A.D."/>
            <person name="Santos A.J."/>
        </authorList>
    </citation>
    <scope>NUCLEOTIDE SEQUENCE</scope>
    <source>
        <tissue evidence="1">Shoot tissue taken approximately 20 cm above the soil surface</tissue>
    </source>
</reference>
<accession>A0A0A9G9Q8</accession>
<dbReference type="AlphaFoldDB" id="A0A0A9G9Q8"/>
<protein>
    <submittedName>
        <fullName evidence="1">Uncharacterized protein</fullName>
    </submittedName>
</protein>
<name>A0A0A9G9Q8_ARUDO</name>
<proteinExistence type="predicted"/>